<evidence type="ECO:0000256" key="1">
    <source>
        <dbReference type="SAM" id="MobiDB-lite"/>
    </source>
</evidence>
<organism evidence="2 3">
    <name type="scientific">Paeniglutamicibacter psychrophenolicus</name>
    <dbReference type="NCBI Taxonomy" id="257454"/>
    <lineage>
        <taxon>Bacteria</taxon>
        <taxon>Bacillati</taxon>
        <taxon>Actinomycetota</taxon>
        <taxon>Actinomycetes</taxon>
        <taxon>Micrococcales</taxon>
        <taxon>Micrococcaceae</taxon>
        <taxon>Paeniglutamicibacter</taxon>
    </lineage>
</organism>
<feature type="compositionally biased region" description="Low complexity" evidence="1">
    <location>
        <begin position="22"/>
        <end position="33"/>
    </location>
</feature>
<name>A0ABS4WGV7_9MICC</name>
<dbReference type="RefSeq" id="WP_209909066.1">
    <property type="nucleotide sequence ID" value="NZ_BAAAMI010000007.1"/>
</dbReference>
<evidence type="ECO:0000313" key="2">
    <source>
        <dbReference type="EMBL" id="MBP2375433.1"/>
    </source>
</evidence>
<dbReference type="Proteomes" id="UP000766570">
    <property type="component" value="Unassembled WGS sequence"/>
</dbReference>
<keyword evidence="3" id="KW-1185">Reference proteome</keyword>
<feature type="compositionally biased region" description="Polar residues" evidence="1">
    <location>
        <begin position="174"/>
        <end position="183"/>
    </location>
</feature>
<proteinExistence type="predicted"/>
<feature type="region of interest" description="Disordered" evidence="1">
    <location>
        <begin position="354"/>
        <end position="376"/>
    </location>
</feature>
<evidence type="ECO:0008006" key="4">
    <source>
        <dbReference type="Google" id="ProtNLM"/>
    </source>
</evidence>
<comment type="caution">
    <text evidence="2">The sequence shown here is derived from an EMBL/GenBank/DDBJ whole genome shotgun (WGS) entry which is preliminary data.</text>
</comment>
<gene>
    <name evidence="2" type="ORF">JOF46_003345</name>
</gene>
<sequence length="376" mass="37956">MASKRTGLIARWLARRTGSFSPEAGAVPAPAVEAPERDAGAGVDTRPVKPTAAAPADSTGTAGDDLTSRPAASTCSGAAEPAPPATEQEATEEETTEDAASTGSPTPDQSIPAASLPDGPTGDEPMGEGYTAPADPGDRNDAEAPATAPEAAPTDTPESDAEAETGELPEDDSSPGQGATTDAGQPLDPVPAPRPDAAVPVRDHKVITLLALEEHAGATTLAAALAGRIQGHGWRIRTAGPGLLRAAFAGMLEDTDALVLVSPGNSAVTATLGEKLLWLEANDRPGIPACTLVVVNLGAGDGGELLLPADLDRPVILLPFDAALGLPGTGKPAPRRATRRAVGQLVDELTTILEGAPNTTWHTTTSPSSDRDPGTR</sequence>
<reference evidence="2 3" key="1">
    <citation type="submission" date="2021-03" db="EMBL/GenBank/DDBJ databases">
        <title>Sequencing the genomes of 1000 actinobacteria strains.</title>
        <authorList>
            <person name="Klenk H.-P."/>
        </authorList>
    </citation>
    <scope>NUCLEOTIDE SEQUENCE [LARGE SCALE GENOMIC DNA]</scope>
    <source>
        <strain evidence="2 3">DSM 15454</strain>
    </source>
</reference>
<accession>A0ABS4WGV7</accession>
<dbReference type="EMBL" id="JAGIOE010000001">
    <property type="protein sequence ID" value="MBP2375433.1"/>
    <property type="molecule type" value="Genomic_DNA"/>
</dbReference>
<feature type="compositionally biased region" description="Acidic residues" evidence="1">
    <location>
        <begin position="157"/>
        <end position="173"/>
    </location>
</feature>
<evidence type="ECO:0000313" key="3">
    <source>
        <dbReference type="Proteomes" id="UP000766570"/>
    </source>
</evidence>
<feature type="compositionally biased region" description="Low complexity" evidence="1">
    <location>
        <begin position="143"/>
        <end position="156"/>
    </location>
</feature>
<feature type="region of interest" description="Disordered" evidence="1">
    <location>
        <begin position="13"/>
        <end position="198"/>
    </location>
</feature>
<feature type="compositionally biased region" description="Polar residues" evidence="1">
    <location>
        <begin position="357"/>
        <end position="368"/>
    </location>
</feature>
<protein>
    <recommendedName>
        <fullName evidence="4">TIR domain-containing protein</fullName>
    </recommendedName>
</protein>